<feature type="compositionally biased region" description="Basic and acidic residues" evidence="1">
    <location>
        <begin position="29"/>
        <end position="49"/>
    </location>
</feature>
<dbReference type="HOGENOM" id="CLU_2061737_0_0_1"/>
<feature type="region of interest" description="Disordered" evidence="1">
    <location>
        <begin position="29"/>
        <end position="69"/>
    </location>
</feature>
<name>F0XA42_GROCL</name>
<keyword evidence="3" id="KW-1185">Reference proteome</keyword>
<dbReference type="EMBL" id="GL629735">
    <property type="protein sequence ID" value="EFX05643.1"/>
    <property type="molecule type" value="Genomic_DNA"/>
</dbReference>
<evidence type="ECO:0000313" key="2">
    <source>
        <dbReference type="EMBL" id="EFX05643.1"/>
    </source>
</evidence>
<organism evidence="3">
    <name type="scientific">Grosmannia clavigera (strain kw1407 / UAMH 11150)</name>
    <name type="common">Blue stain fungus</name>
    <name type="synonym">Graphiocladiella clavigera</name>
    <dbReference type="NCBI Taxonomy" id="655863"/>
    <lineage>
        <taxon>Eukaryota</taxon>
        <taxon>Fungi</taxon>
        <taxon>Dikarya</taxon>
        <taxon>Ascomycota</taxon>
        <taxon>Pezizomycotina</taxon>
        <taxon>Sordariomycetes</taxon>
        <taxon>Sordariomycetidae</taxon>
        <taxon>Ophiostomatales</taxon>
        <taxon>Ophiostomataceae</taxon>
        <taxon>Leptographium</taxon>
    </lineage>
</organism>
<evidence type="ECO:0000256" key="1">
    <source>
        <dbReference type="SAM" id="MobiDB-lite"/>
    </source>
</evidence>
<accession>F0XA42</accession>
<dbReference type="Proteomes" id="UP000007796">
    <property type="component" value="Unassembled WGS sequence"/>
</dbReference>
<dbReference type="GeneID" id="25976843"/>
<dbReference type="AlphaFoldDB" id="F0XA42"/>
<dbReference type="InParanoid" id="F0XA42"/>
<gene>
    <name evidence="2" type="ORF">CMQ_3712</name>
</gene>
<reference evidence="2 3" key="1">
    <citation type="journal article" date="2011" name="Proc. Natl. Acad. Sci. U.S.A.">
        <title>Genome and transcriptome analyses of the mountain pine beetle-fungal symbiont Grosmannia clavigera, a lodgepole pine pathogen.</title>
        <authorList>
            <person name="DiGuistini S."/>
            <person name="Wang Y."/>
            <person name="Liao N.Y."/>
            <person name="Taylor G."/>
            <person name="Tanguay P."/>
            <person name="Feau N."/>
            <person name="Henrissat B."/>
            <person name="Chan S.K."/>
            <person name="Hesse-Orce U."/>
            <person name="Alamouti S.M."/>
            <person name="Tsui C.K.M."/>
            <person name="Docking R.T."/>
            <person name="Levasseur A."/>
            <person name="Haridas S."/>
            <person name="Robertson G."/>
            <person name="Birol I."/>
            <person name="Holt R.A."/>
            <person name="Marra M.A."/>
            <person name="Hamelin R.C."/>
            <person name="Hirst M."/>
            <person name="Jones S.J.M."/>
            <person name="Bohlmann J."/>
            <person name="Breuil C."/>
        </authorList>
    </citation>
    <scope>NUCLEOTIDE SEQUENCE [LARGE SCALE GENOMIC DNA]</scope>
    <source>
        <strain evidence="3">kw1407 / UAMH 11150</strain>
    </source>
</reference>
<proteinExistence type="predicted"/>
<dbReference type="RefSeq" id="XP_014175125.1">
    <property type="nucleotide sequence ID" value="XM_014319650.1"/>
</dbReference>
<sequence length="119" mass="12882">MDSIMSGASVDERAESQATCARAIAFASAEDREAAEGGDTEGRQKEHAQRRGRTHFALREERQPDADQSLAACEEPVEHQIGNGSGMESRWIRMQDNKKKGGVQGDCCSACCDRPLLAG</sequence>
<evidence type="ECO:0000313" key="3">
    <source>
        <dbReference type="Proteomes" id="UP000007796"/>
    </source>
</evidence>
<protein>
    <submittedName>
        <fullName evidence="2">Uncharacterized protein</fullName>
    </submittedName>
</protein>